<sequence>METFFVLKVSVIFLWSNSDYMKEQILEKATEMFLTLGFKSVTMDDIAAELGISKKTIYQHYATKPELVKSVTLHLFDTISCGIDQICAVGKNPIEELFTIKNFVLEHLKNEAASPFYQLNKYYPKIYLTLKKKQFGKMSECVLENLKRGIEDGLFRKEINPEIVGRFYFAGMNSLKDEELFPRNQFNTIETQEHYLEYHLRGICTSKGIKIVENLINNN</sequence>
<gene>
    <name evidence="4" type="ORF">KK2020170_08660</name>
</gene>
<evidence type="ECO:0000313" key="4">
    <source>
        <dbReference type="EMBL" id="BCY27998.1"/>
    </source>
</evidence>
<protein>
    <submittedName>
        <fullName evidence="4">TetR family transcriptional regulator</fullName>
    </submittedName>
</protein>
<dbReference type="InterPro" id="IPR050624">
    <property type="entry name" value="HTH-type_Tx_Regulator"/>
</dbReference>
<keyword evidence="5" id="KW-1185">Reference proteome</keyword>
<evidence type="ECO:0000256" key="2">
    <source>
        <dbReference type="PROSITE-ProRule" id="PRU00335"/>
    </source>
</evidence>
<accession>A0ABM7S9F5</accession>
<dbReference type="InterPro" id="IPR001647">
    <property type="entry name" value="HTH_TetR"/>
</dbReference>
<dbReference type="InterPro" id="IPR009057">
    <property type="entry name" value="Homeodomain-like_sf"/>
</dbReference>
<evidence type="ECO:0000256" key="1">
    <source>
        <dbReference type="ARBA" id="ARBA00023125"/>
    </source>
</evidence>
<feature type="domain" description="HTH tetR-type" evidence="3">
    <location>
        <begin position="19"/>
        <end position="79"/>
    </location>
</feature>
<dbReference type="Gene3D" id="1.10.10.60">
    <property type="entry name" value="Homeodomain-like"/>
    <property type="match status" value="1"/>
</dbReference>
<feature type="DNA-binding region" description="H-T-H motif" evidence="2">
    <location>
        <begin position="42"/>
        <end position="61"/>
    </location>
</feature>
<reference evidence="4 5" key="1">
    <citation type="submission" date="2021-06" db="EMBL/GenBank/DDBJ databases">
        <title>Whole genome sequences of Flavobacterium sp. KK2020170 and assembly.</title>
        <authorList>
            <person name="Kitahara K."/>
            <person name="Miyoshi S."/>
            <person name="Uesaka K."/>
        </authorList>
    </citation>
    <scope>NUCLEOTIDE SEQUENCE [LARGE SCALE GENOMIC DNA]</scope>
    <source>
        <strain evidence="4 5">KK2020170</strain>
    </source>
</reference>
<dbReference type="SUPFAM" id="SSF48498">
    <property type="entry name" value="Tetracyclin repressor-like, C-terminal domain"/>
    <property type="match status" value="1"/>
</dbReference>
<dbReference type="PRINTS" id="PR00455">
    <property type="entry name" value="HTHTETR"/>
</dbReference>
<keyword evidence="1 2" id="KW-0238">DNA-binding</keyword>
<name>A0ABM7S9F5_9FLAO</name>
<dbReference type="EMBL" id="AP024749">
    <property type="protein sequence ID" value="BCY27998.1"/>
    <property type="molecule type" value="Genomic_DNA"/>
</dbReference>
<evidence type="ECO:0000259" key="3">
    <source>
        <dbReference type="PROSITE" id="PS50977"/>
    </source>
</evidence>
<proteinExistence type="predicted"/>
<dbReference type="PANTHER" id="PTHR43479:SF11">
    <property type="entry name" value="ACREF_ENVCD OPERON REPRESSOR-RELATED"/>
    <property type="match status" value="1"/>
</dbReference>
<dbReference type="SUPFAM" id="SSF46689">
    <property type="entry name" value="Homeodomain-like"/>
    <property type="match status" value="1"/>
</dbReference>
<evidence type="ECO:0000313" key="5">
    <source>
        <dbReference type="Proteomes" id="UP000825258"/>
    </source>
</evidence>
<dbReference type="Gene3D" id="1.10.357.10">
    <property type="entry name" value="Tetracycline Repressor, domain 2"/>
    <property type="match status" value="1"/>
</dbReference>
<dbReference type="PROSITE" id="PS50977">
    <property type="entry name" value="HTH_TETR_2"/>
    <property type="match status" value="1"/>
</dbReference>
<dbReference type="PANTHER" id="PTHR43479">
    <property type="entry name" value="ACREF/ENVCD OPERON REPRESSOR-RELATED"/>
    <property type="match status" value="1"/>
</dbReference>
<dbReference type="Proteomes" id="UP000825258">
    <property type="component" value="Chromosome"/>
</dbReference>
<dbReference type="Pfam" id="PF00440">
    <property type="entry name" value="TetR_N"/>
    <property type="match status" value="1"/>
</dbReference>
<dbReference type="InterPro" id="IPR036271">
    <property type="entry name" value="Tet_transcr_reg_TetR-rel_C_sf"/>
</dbReference>
<organism evidence="4 5">
    <name type="scientific">Flavobacterium okayamense</name>
    <dbReference type="NCBI Taxonomy" id="2830782"/>
    <lineage>
        <taxon>Bacteria</taxon>
        <taxon>Pseudomonadati</taxon>
        <taxon>Bacteroidota</taxon>
        <taxon>Flavobacteriia</taxon>
        <taxon>Flavobacteriales</taxon>
        <taxon>Flavobacteriaceae</taxon>
        <taxon>Flavobacterium</taxon>
    </lineage>
</organism>